<dbReference type="Gene3D" id="3.30.70.270">
    <property type="match status" value="1"/>
</dbReference>
<reference evidence="5 6" key="1">
    <citation type="submission" date="2019-02" db="EMBL/GenBank/DDBJ databases">
        <title>Genome sequences of Aliivibrio finisterrensis strains from farmed Atlantic salmon.</title>
        <authorList>
            <person name="Bowman J.P."/>
        </authorList>
    </citation>
    <scope>NUCLEOTIDE SEQUENCE [LARGE SCALE GENOMIC DNA]</scope>
    <source>
        <strain evidence="4 6">A21</strain>
        <strain evidence="3 5">A46</strain>
    </source>
</reference>
<evidence type="ECO:0000259" key="2">
    <source>
        <dbReference type="PROSITE" id="PS50878"/>
    </source>
</evidence>
<comment type="caution">
    <text evidence="3">The sequence shown here is derived from an EMBL/GenBank/DDBJ whole genome shotgun (WGS) entry which is preliminary data.</text>
</comment>
<accession>A0A4Q5L260</accession>
<evidence type="ECO:0000313" key="4">
    <source>
        <dbReference type="EMBL" id="RYU66862.1"/>
    </source>
</evidence>
<evidence type="ECO:0000313" key="5">
    <source>
        <dbReference type="Proteomes" id="UP000294063"/>
    </source>
</evidence>
<evidence type="ECO:0000313" key="6">
    <source>
        <dbReference type="Proteomes" id="UP000294166"/>
    </source>
</evidence>
<dbReference type="PANTHER" id="PTHR34047">
    <property type="entry name" value="NUCLEAR INTRON MATURASE 1, MITOCHONDRIAL-RELATED"/>
    <property type="match status" value="1"/>
</dbReference>
<evidence type="ECO:0000313" key="3">
    <source>
        <dbReference type="EMBL" id="RYU54754.1"/>
    </source>
</evidence>
<dbReference type="AlphaFoldDB" id="A0A4Q5L260"/>
<dbReference type="Pfam" id="PF00078">
    <property type="entry name" value="RVT_1"/>
    <property type="match status" value="1"/>
</dbReference>
<proteinExistence type="inferred from homology"/>
<dbReference type="PROSITE" id="PS50878">
    <property type="entry name" value="RT_POL"/>
    <property type="match status" value="1"/>
</dbReference>
<comment type="similarity">
    <text evidence="1">Belongs to the bacterial reverse transcriptase family.</text>
</comment>
<dbReference type="SUPFAM" id="SSF56672">
    <property type="entry name" value="DNA/RNA polymerases"/>
    <property type="match status" value="1"/>
</dbReference>
<dbReference type="InterPro" id="IPR000477">
    <property type="entry name" value="RT_dom"/>
</dbReference>
<name>A0A4Q5L260_9GAMM</name>
<dbReference type="PANTHER" id="PTHR34047:SF8">
    <property type="entry name" value="PROTEIN YKFC"/>
    <property type="match status" value="1"/>
</dbReference>
<organism evidence="3 5">
    <name type="scientific">Aliivibrio finisterrensis</name>
    <dbReference type="NCBI Taxonomy" id="511998"/>
    <lineage>
        <taxon>Bacteria</taxon>
        <taxon>Pseudomonadati</taxon>
        <taxon>Pseudomonadota</taxon>
        <taxon>Gammaproteobacteria</taxon>
        <taxon>Vibrionales</taxon>
        <taxon>Vibrionaceae</taxon>
        <taxon>Aliivibrio</taxon>
    </lineage>
</organism>
<dbReference type="InterPro" id="IPR051083">
    <property type="entry name" value="GrpII_Intron_Splice-Mob/Def"/>
</dbReference>
<dbReference type="Proteomes" id="UP000294166">
    <property type="component" value="Unassembled WGS sequence"/>
</dbReference>
<evidence type="ECO:0000256" key="1">
    <source>
        <dbReference type="ARBA" id="ARBA00034120"/>
    </source>
</evidence>
<dbReference type="InterPro" id="IPR043502">
    <property type="entry name" value="DNA/RNA_pol_sf"/>
</dbReference>
<dbReference type="RefSeq" id="WP_130046666.1">
    <property type="nucleotide sequence ID" value="NZ_SEZK01000001.1"/>
</dbReference>
<dbReference type="InterPro" id="IPR043128">
    <property type="entry name" value="Rev_trsase/Diguanyl_cyclase"/>
</dbReference>
<gene>
    <name evidence="4" type="ORF">ERW53_01715</name>
    <name evidence="3" type="ORF">ERW57_00455</name>
</gene>
<dbReference type="EMBL" id="SEZK01000001">
    <property type="protein sequence ID" value="RYU54754.1"/>
    <property type="molecule type" value="Genomic_DNA"/>
</dbReference>
<dbReference type="Proteomes" id="UP000294063">
    <property type="component" value="Unassembled WGS sequence"/>
</dbReference>
<sequence>MNIDNVLVYLDDALLYLIKKKAKAHYSDDIWHIRYHWPRIKAELCEQLITGTFVFSPCRIVEYKPNKYLHTFRTQDMLVLKALALALNKVLPKSALCYSWKGHGGVTKTLKEINDTEKSRFFTKTDVADYYATIDHHQLCKMLSSHIQDNKLWRVIYNALKNHNREIGVPRGSPLSHVIGNFYLHELDSKFEQRESQHYFRYMDDILLLADKKGALRRGIKTVKQDFNQLNVKWAIHKSFIGKTCEHNIVFLGQSLFGNRESKKEVY</sequence>
<protein>
    <recommendedName>
        <fullName evidence="2">Reverse transcriptase domain-containing protein</fullName>
    </recommendedName>
</protein>
<dbReference type="EMBL" id="SEZN01000002">
    <property type="protein sequence ID" value="RYU66862.1"/>
    <property type="molecule type" value="Genomic_DNA"/>
</dbReference>
<feature type="domain" description="Reverse transcriptase" evidence="2">
    <location>
        <begin position="1"/>
        <end position="256"/>
    </location>
</feature>
<keyword evidence="6" id="KW-1185">Reference proteome</keyword>